<comment type="caution">
    <text evidence="2">The sequence shown here is derived from an EMBL/GenBank/DDBJ whole genome shotgun (WGS) entry which is preliminary data.</text>
</comment>
<dbReference type="EMBL" id="BAABFL010000481">
    <property type="protein sequence ID" value="GAA4652819.1"/>
    <property type="molecule type" value="Genomic_DNA"/>
</dbReference>
<dbReference type="Proteomes" id="UP001500604">
    <property type="component" value="Unassembled WGS sequence"/>
</dbReference>
<dbReference type="Pfam" id="PF11823">
    <property type="entry name" value="Se_S_carrier"/>
    <property type="match status" value="1"/>
</dbReference>
<feature type="domain" description="Putative Se/S carrier protein-like" evidence="1">
    <location>
        <begin position="5"/>
        <end position="47"/>
    </location>
</feature>
<evidence type="ECO:0000313" key="2">
    <source>
        <dbReference type="EMBL" id="GAA4652819.1"/>
    </source>
</evidence>
<proteinExistence type="predicted"/>
<protein>
    <recommendedName>
        <fullName evidence="1">Putative Se/S carrier protein-like domain-containing protein</fullName>
    </recommendedName>
</protein>
<accession>A0ABP8VBB9</accession>
<dbReference type="RefSeq" id="WP_345199461.1">
    <property type="nucleotide sequence ID" value="NZ_BAABFL010000481.1"/>
</dbReference>
<evidence type="ECO:0000259" key="1">
    <source>
        <dbReference type="Pfam" id="PF11823"/>
    </source>
</evidence>
<gene>
    <name evidence="2" type="ORF">GCM10023116_51030</name>
</gene>
<sequence>MKRQFLLFENTRAVIQAEAQLKTAAVACRVMPVPRAISSECGMCLELTDYGSDSIPTSLTVPAKLASIAG</sequence>
<dbReference type="InterPro" id="IPR021778">
    <property type="entry name" value="Se/S_carrier-like"/>
</dbReference>
<name>A0ABP8VBB9_9GAMM</name>
<organism evidence="2 3">
    <name type="scientific">Kistimonas scapharcae</name>
    <dbReference type="NCBI Taxonomy" id="1036133"/>
    <lineage>
        <taxon>Bacteria</taxon>
        <taxon>Pseudomonadati</taxon>
        <taxon>Pseudomonadota</taxon>
        <taxon>Gammaproteobacteria</taxon>
        <taxon>Oceanospirillales</taxon>
        <taxon>Endozoicomonadaceae</taxon>
        <taxon>Kistimonas</taxon>
    </lineage>
</organism>
<reference evidence="3" key="1">
    <citation type="journal article" date="2019" name="Int. J. Syst. Evol. Microbiol.">
        <title>The Global Catalogue of Microorganisms (GCM) 10K type strain sequencing project: providing services to taxonomists for standard genome sequencing and annotation.</title>
        <authorList>
            <consortium name="The Broad Institute Genomics Platform"/>
            <consortium name="The Broad Institute Genome Sequencing Center for Infectious Disease"/>
            <person name="Wu L."/>
            <person name="Ma J."/>
        </authorList>
    </citation>
    <scope>NUCLEOTIDE SEQUENCE [LARGE SCALE GENOMIC DNA]</scope>
    <source>
        <strain evidence="3">JCM 17805</strain>
    </source>
</reference>
<keyword evidence="3" id="KW-1185">Reference proteome</keyword>
<evidence type="ECO:0000313" key="3">
    <source>
        <dbReference type="Proteomes" id="UP001500604"/>
    </source>
</evidence>